<reference evidence="1 2" key="1">
    <citation type="submission" date="2008-07" db="EMBL/GenBank/DDBJ databases">
        <authorList>
            <person name="Tandeau de Marsac N."/>
            <person name="Ferriera S."/>
            <person name="Johnson J."/>
            <person name="Kravitz S."/>
            <person name="Beeson K."/>
            <person name="Sutton G."/>
            <person name="Rogers Y.-H."/>
            <person name="Friedman R."/>
            <person name="Frazier M."/>
            <person name="Venter J.C."/>
        </authorList>
    </citation>
    <scope>NUCLEOTIDE SEQUENCE [LARGE SCALE GENOMIC DNA]</scope>
    <source>
        <strain evidence="1 2">PCC 7420</strain>
    </source>
</reference>
<dbReference type="HOGENOM" id="CLU_3268463_0_0_3"/>
<proteinExistence type="predicted"/>
<dbReference type="AlphaFoldDB" id="B4VTP7"/>
<sequence length="41" mass="4609">MSDKIMKINTLMLGFWTPLIFIREGSPAQAGKELIRCPSLT</sequence>
<evidence type="ECO:0000313" key="2">
    <source>
        <dbReference type="Proteomes" id="UP000003835"/>
    </source>
</evidence>
<name>B4VTP7_9CYAN</name>
<evidence type="ECO:0000313" key="1">
    <source>
        <dbReference type="EMBL" id="EDX74595.1"/>
    </source>
</evidence>
<protein>
    <submittedName>
        <fullName evidence="1">Uncharacterized protein</fullName>
    </submittedName>
</protein>
<dbReference type="Proteomes" id="UP000003835">
    <property type="component" value="Unassembled WGS sequence"/>
</dbReference>
<dbReference type="EMBL" id="DS989852">
    <property type="protein sequence ID" value="EDX74595.1"/>
    <property type="molecule type" value="Genomic_DNA"/>
</dbReference>
<gene>
    <name evidence="1" type="ORF">MC7420_6073</name>
</gene>
<keyword evidence="2" id="KW-1185">Reference proteome</keyword>
<accession>B4VTP7</accession>
<organism evidence="1 2">
    <name type="scientific">Coleofasciculus chthonoplastes PCC 7420</name>
    <dbReference type="NCBI Taxonomy" id="118168"/>
    <lineage>
        <taxon>Bacteria</taxon>
        <taxon>Bacillati</taxon>
        <taxon>Cyanobacteriota</taxon>
        <taxon>Cyanophyceae</taxon>
        <taxon>Coleofasciculales</taxon>
        <taxon>Coleofasciculaceae</taxon>
        <taxon>Coleofasciculus</taxon>
    </lineage>
</organism>